<keyword evidence="2" id="KW-1185">Reference proteome</keyword>
<accession>A0ACC1NXV6</accession>
<dbReference type="EMBL" id="JANJQO010000018">
    <property type="protein sequence ID" value="KAJ2983732.1"/>
    <property type="molecule type" value="Genomic_DNA"/>
</dbReference>
<gene>
    <name evidence="1" type="ORF">NQ176_g477</name>
</gene>
<dbReference type="Proteomes" id="UP001143910">
    <property type="component" value="Unassembled WGS sequence"/>
</dbReference>
<reference evidence="1" key="1">
    <citation type="submission" date="2022-08" db="EMBL/GenBank/DDBJ databases">
        <title>Genome Sequence of Lecanicillium fungicola.</title>
        <authorList>
            <person name="Buettner E."/>
        </authorList>
    </citation>
    <scope>NUCLEOTIDE SEQUENCE</scope>
    <source>
        <strain evidence="1">Babe33</strain>
    </source>
</reference>
<sequence length="270" mass="28970">MASLNVTFIGTATAVLEINGINFITDPFFSPAGSSWDVGPVVLKNTTMPAMSLADLPVIDVVLLSHEDHPDNLDELGRQLLDGRRVFTTCDGAGKLRPRPAVRGLAPWETASFSVGAVQFQVTATPCQHLPGGECIGFILSGPEFGQTDGKPNGIYFSGDTVYVKELAEIKEKFNIQAALINLGAASVDLGNSQLQITMDSTQATQLIRDIDTPVVIPMHCDGWGHFSEDSVQASTVFDAQDIKEKIRWLQPGKKTAIIKDGLVTSAEGE</sequence>
<protein>
    <submittedName>
        <fullName evidence="1">Uncharacterized protein</fullName>
    </submittedName>
</protein>
<evidence type="ECO:0000313" key="2">
    <source>
        <dbReference type="Proteomes" id="UP001143910"/>
    </source>
</evidence>
<name>A0ACC1NXV6_9HYPO</name>
<proteinExistence type="predicted"/>
<evidence type="ECO:0000313" key="1">
    <source>
        <dbReference type="EMBL" id="KAJ2983732.1"/>
    </source>
</evidence>
<comment type="caution">
    <text evidence="1">The sequence shown here is derived from an EMBL/GenBank/DDBJ whole genome shotgun (WGS) entry which is preliminary data.</text>
</comment>
<organism evidence="1 2">
    <name type="scientific">Zarea fungicola</name>
    <dbReference type="NCBI Taxonomy" id="93591"/>
    <lineage>
        <taxon>Eukaryota</taxon>
        <taxon>Fungi</taxon>
        <taxon>Dikarya</taxon>
        <taxon>Ascomycota</taxon>
        <taxon>Pezizomycotina</taxon>
        <taxon>Sordariomycetes</taxon>
        <taxon>Hypocreomycetidae</taxon>
        <taxon>Hypocreales</taxon>
        <taxon>Cordycipitaceae</taxon>
        <taxon>Zarea</taxon>
    </lineage>
</organism>